<dbReference type="Gene3D" id="3.40.50.2000">
    <property type="entry name" value="Glycogen Phosphorylase B"/>
    <property type="match status" value="1"/>
</dbReference>
<dbReference type="InterPro" id="IPR001296">
    <property type="entry name" value="Glyco_trans_1"/>
</dbReference>
<name>A0ABS9DUK5_9PROT</name>
<dbReference type="SUPFAM" id="SSF53756">
    <property type="entry name" value="UDP-Glycosyltransferase/glycogen phosphorylase"/>
    <property type="match status" value="1"/>
</dbReference>
<evidence type="ECO:0000313" key="3">
    <source>
        <dbReference type="Proteomes" id="UP001521209"/>
    </source>
</evidence>
<evidence type="ECO:0000313" key="2">
    <source>
        <dbReference type="EMBL" id="MCF3945401.1"/>
    </source>
</evidence>
<dbReference type="PANTHER" id="PTHR12526:SF637">
    <property type="entry name" value="GLYCOSYLTRANSFERASE EPSF-RELATED"/>
    <property type="match status" value="1"/>
</dbReference>
<dbReference type="InterPro" id="IPR027627">
    <property type="entry name" value="Glycosyltransferase_put"/>
</dbReference>
<dbReference type="PANTHER" id="PTHR12526">
    <property type="entry name" value="GLYCOSYLTRANSFERASE"/>
    <property type="match status" value="1"/>
</dbReference>
<proteinExistence type="predicted"/>
<protein>
    <submittedName>
        <fullName evidence="2">TIGR04348 family glycosyltransferase</fullName>
    </submittedName>
</protein>
<dbReference type="EMBL" id="JAKGBZ010000002">
    <property type="protein sequence ID" value="MCF3945401.1"/>
    <property type="molecule type" value="Genomic_DNA"/>
</dbReference>
<dbReference type="Proteomes" id="UP001521209">
    <property type="component" value="Unassembled WGS sequence"/>
</dbReference>
<organism evidence="2 3">
    <name type="scientific">Acidiphilium iwatense</name>
    <dbReference type="NCBI Taxonomy" id="768198"/>
    <lineage>
        <taxon>Bacteria</taxon>
        <taxon>Pseudomonadati</taxon>
        <taxon>Pseudomonadota</taxon>
        <taxon>Alphaproteobacteria</taxon>
        <taxon>Acetobacterales</taxon>
        <taxon>Acidocellaceae</taxon>
        <taxon>Acidiphilium</taxon>
    </lineage>
</organism>
<evidence type="ECO:0000259" key="1">
    <source>
        <dbReference type="Pfam" id="PF00534"/>
    </source>
</evidence>
<gene>
    <name evidence="2" type="ORF">L2A60_01715</name>
</gene>
<dbReference type="Pfam" id="PF00534">
    <property type="entry name" value="Glycos_transf_1"/>
    <property type="match status" value="1"/>
</dbReference>
<sequence length="320" mass="34791">MKISLITPARQHARTGNRTTAMRWAHILRGMGARVTVSTAYAGENADLMIALHAWRSADSIGAFRARYPDRKLVVALTGTDIYRFQQSDPETTLGSMAMADALVGLHDLVADAIPARFRSKVRIIYQSVPPLSRRLPPLRGVFEVLVIGHLRAEKDPMRTALAARALPESSRIRIVHLGMAHDADWAEAARAEMTVNRRYVWRGEVPGWAVRRALARAKLMVLSSVMEGGANVVSEALVAGVPVIASRIAGSVGLLGGDYPGYFPVGDTAALTGLLRRAESDPGFLDDLRARCGARVPLFDPARERASWQTLLAQLTGKA</sequence>
<accession>A0ABS9DUK5</accession>
<keyword evidence="3" id="KW-1185">Reference proteome</keyword>
<dbReference type="CDD" id="cd03801">
    <property type="entry name" value="GT4_PimA-like"/>
    <property type="match status" value="1"/>
</dbReference>
<comment type="caution">
    <text evidence="2">The sequence shown here is derived from an EMBL/GenBank/DDBJ whole genome shotgun (WGS) entry which is preliminary data.</text>
</comment>
<dbReference type="RefSeq" id="WP_235702641.1">
    <property type="nucleotide sequence ID" value="NZ_JAKGBZ010000002.1"/>
</dbReference>
<reference evidence="2 3" key="1">
    <citation type="submission" date="2022-01" db="EMBL/GenBank/DDBJ databases">
        <authorList>
            <person name="Won M."/>
            <person name="Kim S.-J."/>
            <person name="Kwon S.-W."/>
        </authorList>
    </citation>
    <scope>NUCLEOTIDE SEQUENCE [LARGE SCALE GENOMIC DNA]</scope>
    <source>
        <strain evidence="2 3">KCTC 23505</strain>
    </source>
</reference>
<dbReference type="NCBIfam" id="TIGR04348">
    <property type="entry name" value="selenoneine biosynthesis selenosugar synthase SenB"/>
    <property type="match status" value="1"/>
</dbReference>
<feature type="domain" description="Glycosyl transferase family 1" evidence="1">
    <location>
        <begin position="144"/>
        <end position="294"/>
    </location>
</feature>